<dbReference type="Proteomes" id="UP000004810">
    <property type="component" value="Unassembled WGS sequence"/>
</dbReference>
<organism evidence="2 3">
    <name type="scientific">Wuchereria bancrofti</name>
    <dbReference type="NCBI Taxonomy" id="6293"/>
    <lineage>
        <taxon>Eukaryota</taxon>
        <taxon>Metazoa</taxon>
        <taxon>Ecdysozoa</taxon>
        <taxon>Nematoda</taxon>
        <taxon>Chromadorea</taxon>
        <taxon>Rhabditida</taxon>
        <taxon>Spirurina</taxon>
        <taxon>Spiruromorpha</taxon>
        <taxon>Filarioidea</taxon>
        <taxon>Onchocercidae</taxon>
        <taxon>Wuchereria</taxon>
    </lineage>
</organism>
<reference evidence="3" key="1">
    <citation type="submission" date="2012-08" db="EMBL/GenBank/DDBJ databases">
        <title>The Genome Sequence of Wuchereria bancrofti.</title>
        <authorList>
            <person name="Nutman T.B."/>
            <person name="Fink D.L."/>
            <person name="Russ C."/>
            <person name="Young S."/>
            <person name="Zeng Q."/>
            <person name="Koehrsen M."/>
            <person name="Alvarado L."/>
            <person name="Berlin A."/>
            <person name="Chapman S.B."/>
            <person name="Chen Z."/>
            <person name="Freedman E."/>
            <person name="Gellesch M."/>
            <person name="Goldberg J."/>
            <person name="Griggs A."/>
            <person name="Gujja S."/>
            <person name="Heilman E.R."/>
            <person name="Heiman D."/>
            <person name="Hepburn T."/>
            <person name="Howarth C."/>
            <person name="Jen D."/>
            <person name="Larson L."/>
            <person name="Lewis B."/>
            <person name="Mehta T."/>
            <person name="Park D."/>
            <person name="Pearson M."/>
            <person name="Roberts A."/>
            <person name="Saif S."/>
            <person name="Shea T."/>
            <person name="Shenoy N."/>
            <person name="Sisk P."/>
            <person name="Stolte C."/>
            <person name="Sykes S."/>
            <person name="Walk T."/>
            <person name="White J."/>
            <person name="Yandava C."/>
            <person name="Haas B."/>
            <person name="Henn M.R."/>
            <person name="Nusbaum C."/>
            <person name="Birren B."/>
        </authorList>
    </citation>
    <scope>NUCLEOTIDE SEQUENCE [LARGE SCALE GENOMIC DNA]</scope>
    <source>
        <strain evidence="3">NA</strain>
    </source>
</reference>
<evidence type="ECO:0000313" key="3">
    <source>
        <dbReference type="Proteomes" id="UP000004810"/>
    </source>
</evidence>
<evidence type="ECO:0000313" key="2">
    <source>
        <dbReference type="EMBL" id="EJW70697.1"/>
    </source>
</evidence>
<gene>
    <name evidence="2" type="ORF">WUBG_18395</name>
</gene>
<proteinExistence type="predicted"/>
<comment type="caution">
    <text evidence="2">The sequence shown here is derived from an EMBL/GenBank/DDBJ whole genome shotgun (WGS) entry which is preliminary data.</text>
</comment>
<accession>J9E1B5</accession>
<evidence type="ECO:0000256" key="1">
    <source>
        <dbReference type="SAM" id="MobiDB-lite"/>
    </source>
</evidence>
<protein>
    <submittedName>
        <fullName evidence="2">Uncharacterized protein</fullName>
    </submittedName>
</protein>
<dbReference type="AlphaFoldDB" id="J9E1B5"/>
<feature type="region of interest" description="Disordered" evidence="1">
    <location>
        <begin position="83"/>
        <end position="110"/>
    </location>
</feature>
<dbReference type="EMBL" id="ADBV01020854">
    <property type="protein sequence ID" value="EJW70697.1"/>
    <property type="molecule type" value="Genomic_DNA"/>
</dbReference>
<sequence length="202" mass="23271">MPLQPVGIRNDMPYQPVDIRHGMPYQPVGMQYGMAPQSVDMRYDLTPPPIEMRYDMLRQPVDKRHDMSPQPVDMRHDMPAQSVDCSHTVPSGKHCGQSTLKQDNKNKGQRKTAYYGAAKEILKGINWMNLYLKKIFVFYSFNIWRYFRLPLHSLRVPLDVPSNLHSASPLHALFWPVVQMTTNTYATTDRSTSPLLSDQPPL</sequence>
<name>J9E1B5_WUCBA</name>